<evidence type="ECO:0000313" key="3">
    <source>
        <dbReference type="Proteomes" id="UP000011532"/>
    </source>
</evidence>
<dbReference type="Pfam" id="PF03473">
    <property type="entry name" value="MOSC"/>
    <property type="match status" value="1"/>
</dbReference>
<name>A0A384KNB6_HALVD</name>
<dbReference type="PROSITE" id="PS51340">
    <property type="entry name" value="MOSC"/>
    <property type="match status" value="1"/>
</dbReference>
<dbReference type="GO" id="GO:0003824">
    <property type="term" value="F:catalytic activity"/>
    <property type="evidence" value="ECO:0007669"/>
    <property type="project" value="InterPro"/>
</dbReference>
<dbReference type="OrthoDB" id="211216at2157"/>
<evidence type="ECO:0000259" key="1">
    <source>
        <dbReference type="PROSITE" id="PS51340"/>
    </source>
</evidence>
<proteinExistence type="predicted"/>
<dbReference type="AlphaFoldDB" id="A0A384KNB6"/>
<dbReference type="InterPro" id="IPR005302">
    <property type="entry name" value="MoCF_Sase_C"/>
</dbReference>
<organism evidence="2 3">
    <name type="scientific">Haloferax volcanii (strain ATCC 29605 / DSM 3757 / JCM 8879 / NBRC 14742 / NCIMB 2012 / VKM B-1768 / DS2)</name>
    <name type="common">Halobacterium volcanii</name>
    <dbReference type="NCBI Taxonomy" id="309800"/>
    <lineage>
        <taxon>Archaea</taxon>
        <taxon>Methanobacteriati</taxon>
        <taxon>Methanobacteriota</taxon>
        <taxon>Stenosarchaea group</taxon>
        <taxon>Halobacteria</taxon>
        <taxon>Halobacteriales</taxon>
        <taxon>Haloferacaceae</taxon>
        <taxon>Haloferax</taxon>
    </lineage>
</organism>
<dbReference type="InterPro" id="IPR005303">
    <property type="entry name" value="MOCOS_middle"/>
</dbReference>
<gene>
    <name evidence="2" type="ORF">C498_17810</name>
</gene>
<sequence length="296" mass="31714">MTDGSPTDGNTSAAEAETTAAAAAAADAEAGATAGAAAVTLDRIAVYPVKSLDAEFVDAADIVENGGLRGDREYAIFDEDDEYVNGKRERAVLRIRSSVSLADGAVELSAPEMDDYDGSIAEADGWLSAYFGYPVELRRDPAGGFPDDTEASGPTVISTGTLDAVASWFDGVDADEMRRRLRPNLVFDASEPFWEDHLFDRRGTVVEFSVGGVAFEGVNPCQRCVVPSRDPDTGAETADFRTTFMTKRRETLPEWSGGDWFDHDFRLMVNTAVPESSWGETLSVGDAVTVGDIVPE</sequence>
<dbReference type="GeneID" id="8924414"/>
<comment type="caution">
    <text evidence="2">The sequence shown here is derived from an EMBL/GenBank/DDBJ whole genome shotgun (WGS) entry which is preliminary data.</text>
</comment>
<dbReference type="GO" id="GO:0030170">
    <property type="term" value="F:pyridoxal phosphate binding"/>
    <property type="evidence" value="ECO:0007669"/>
    <property type="project" value="InterPro"/>
</dbReference>
<evidence type="ECO:0000313" key="2">
    <source>
        <dbReference type="EMBL" id="ELY24535.1"/>
    </source>
</evidence>
<dbReference type="RefSeq" id="WP_004044758.1">
    <property type="nucleotide sequence ID" value="NC_013967.1"/>
</dbReference>
<protein>
    <submittedName>
        <fullName evidence="2">MOSC N-terminal beta barrel domain family protein</fullName>
    </submittedName>
</protein>
<dbReference type="EMBL" id="AOHU01000104">
    <property type="protein sequence ID" value="ELY24535.1"/>
    <property type="molecule type" value="Genomic_DNA"/>
</dbReference>
<accession>A0A384KNB6</accession>
<reference evidence="3" key="1">
    <citation type="submission" date="2012-11" db="EMBL/GenBank/DDBJ databases">
        <authorList>
            <person name="Becker E.A."/>
            <person name="Seitzer P."/>
            <person name="Tritt A."/>
            <person name="Larsen D."/>
            <person name="Yao A."/>
            <person name="Wu D."/>
            <person name="Darling A."/>
            <person name="Eisen J.A."/>
            <person name="Facciotti M.T."/>
        </authorList>
    </citation>
    <scope>NUCLEOTIDE SEQUENCE [LARGE SCALE GENOMIC DNA]</scope>
    <source>
        <strain evidence="3">ATCC 29605 / DSM 3757 / JCM 8879 / NBRC 14742 / NCIMB 2012 / VKM B-1768 / DS2</strain>
    </source>
</reference>
<dbReference type="Proteomes" id="UP000011532">
    <property type="component" value="Unassembled WGS sequence"/>
</dbReference>
<dbReference type="GO" id="GO:0030151">
    <property type="term" value="F:molybdenum ion binding"/>
    <property type="evidence" value="ECO:0007669"/>
    <property type="project" value="InterPro"/>
</dbReference>
<dbReference type="SUPFAM" id="SSF141673">
    <property type="entry name" value="MOSC N-terminal domain-like"/>
    <property type="match status" value="1"/>
</dbReference>
<dbReference type="Pfam" id="PF03476">
    <property type="entry name" value="MOSC_N"/>
    <property type="match status" value="1"/>
</dbReference>
<dbReference type="InterPro" id="IPR011037">
    <property type="entry name" value="Pyrv_Knase-like_insert_dom_sf"/>
</dbReference>
<dbReference type="SUPFAM" id="SSF50800">
    <property type="entry name" value="PK beta-barrel domain-like"/>
    <property type="match status" value="1"/>
</dbReference>
<reference evidence="2 3" key="2">
    <citation type="journal article" date="2014" name="PLoS Genet.">
        <title>Phylogenetically driven sequencing of extremely halophilic archaea reveals strategies for static and dynamic osmo-response.</title>
        <authorList>
            <person name="Becker E.A."/>
            <person name="Seitzer P.M."/>
            <person name="Tritt A."/>
            <person name="Larsen D."/>
            <person name="Krusor M."/>
            <person name="Yao A.I."/>
            <person name="Wu D."/>
            <person name="Madern D."/>
            <person name="Eisen J.A."/>
            <person name="Darling A.E."/>
            <person name="Facciotti M.T."/>
        </authorList>
    </citation>
    <scope>NUCLEOTIDE SEQUENCE [LARGE SCALE GENOMIC DNA]</scope>
    <source>
        <strain evidence="3">ATCC 29605 / DSM 3757 / JCM 8879 / NBRC 14742 / NCIMB 2012 / VKM B-1768 / DS2</strain>
    </source>
</reference>
<feature type="domain" description="MOSC" evidence="1">
    <location>
        <begin position="106"/>
        <end position="291"/>
    </location>
</feature>